<evidence type="ECO:0008006" key="4">
    <source>
        <dbReference type="Google" id="ProtNLM"/>
    </source>
</evidence>
<feature type="signal peptide" evidence="1">
    <location>
        <begin position="1"/>
        <end position="21"/>
    </location>
</feature>
<dbReference type="Proteomes" id="UP000199564">
    <property type="component" value="Unassembled WGS sequence"/>
</dbReference>
<sequence length="279" mass="32232">MKIKSFLTSLFFLLSMLAAWSQESSVLPNDLPFETDIEKSLWEKSLSESDYLALFRAVHAENEMQAQKWEEHISTLDKKFEKKGKSLKFVRTLFEKSHQNLFKTYEQHATFNQMLSEGKFDCVSGTATLGMILNKYGFDFEIVETDYHVFLIVNVDQKPIILESTLRIGGMITNSGEVKNYLKAYAPEEASSYLDLRQRIGSPNQPESEKTIFRKINLTQLAGLQYYNDAILHFNEQSYRVAAVQLEKAYKLYESERIEGLKDLAIDQAYKNLGIDLRK</sequence>
<protein>
    <recommendedName>
        <fullName evidence="4">Transglutaminase-like superfamily protein</fullName>
    </recommendedName>
</protein>
<dbReference type="AlphaFoldDB" id="A0A1I5GEX1"/>
<dbReference type="EMBL" id="FOVW01000005">
    <property type="protein sequence ID" value="SFO34447.1"/>
    <property type="molecule type" value="Genomic_DNA"/>
</dbReference>
<evidence type="ECO:0000313" key="2">
    <source>
        <dbReference type="EMBL" id="SFO34447.1"/>
    </source>
</evidence>
<evidence type="ECO:0000256" key="1">
    <source>
        <dbReference type="SAM" id="SignalP"/>
    </source>
</evidence>
<accession>A0A1I5GEX1</accession>
<dbReference type="STRING" id="226506.SAMN04488519_105343"/>
<gene>
    <name evidence="2" type="ORF">SAMN04488519_105343</name>
</gene>
<name>A0A1I5GEX1_9BACT</name>
<feature type="chain" id="PRO_5011561477" description="Transglutaminase-like superfamily protein" evidence="1">
    <location>
        <begin position="22"/>
        <end position="279"/>
    </location>
</feature>
<reference evidence="3" key="1">
    <citation type="submission" date="2016-10" db="EMBL/GenBank/DDBJ databases">
        <authorList>
            <person name="Varghese N."/>
            <person name="Submissions S."/>
        </authorList>
    </citation>
    <scope>NUCLEOTIDE SEQUENCE [LARGE SCALE GENOMIC DNA]</scope>
    <source>
        <strain evidence="3">DSM 15282</strain>
    </source>
</reference>
<proteinExistence type="predicted"/>
<keyword evidence="1" id="KW-0732">Signal</keyword>
<dbReference type="RefSeq" id="WP_091653679.1">
    <property type="nucleotide sequence ID" value="NZ_FOVW01000005.1"/>
</dbReference>
<organism evidence="2 3">
    <name type="scientific">Algoriphagus ornithinivorans</name>
    <dbReference type="NCBI Taxonomy" id="226506"/>
    <lineage>
        <taxon>Bacteria</taxon>
        <taxon>Pseudomonadati</taxon>
        <taxon>Bacteroidota</taxon>
        <taxon>Cytophagia</taxon>
        <taxon>Cytophagales</taxon>
        <taxon>Cyclobacteriaceae</taxon>
        <taxon>Algoriphagus</taxon>
    </lineage>
</organism>
<keyword evidence="3" id="KW-1185">Reference proteome</keyword>
<evidence type="ECO:0000313" key="3">
    <source>
        <dbReference type="Proteomes" id="UP000199564"/>
    </source>
</evidence>